<gene>
    <name evidence="2" type="ORF">SDC9_188172</name>
</gene>
<sequence>MISTDAGVVNRDGNARDAFDKLISSSANYIVVLNDDNTVAGLITKTSMAKAMGEALWGELVS</sequence>
<protein>
    <recommendedName>
        <fullName evidence="1">CBS domain-containing protein</fullName>
    </recommendedName>
</protein>
<comment type="caution">
    <text evidence="2">The sequence shown here is derived from an EMBL/GenBank/DDBJ whole genome shotgun (WGS) entry which is preliminary data.</text>
</comment>
<organism evidence="2">
    <name type="scientific">bioreactor metagenome</name>
    <dbReference type="NCBI Taxonomy" id="1076179"/>
    <lineage>
        <taxon>unclassified sequences</taxon>
        <taxon>metagenomes</taxon>
        <taxon>ecological metagenomes</taxon>
    </lineage>
</organism>
<dbReference type="InterPro" id="IPR000644">
    <property type="entry name" value="CBS_dom"/>
</dbReference>
<reference evidence="2" key="1">
    <citation type="submission" date="2019-08" db="EMBL/GenBank/DDBJ databases">
        <authorList>
            <person name="Kucharzyk K."/>
            <person name="Murdoch R.W."/>
            <person name="Higgins S."/>
            <person name="Loffler F."/>
        </authorList>
    </citation>
    <scope>NUCLEOTIDE SEQUENCE</scope>
</reference>
<dbReference type="Gene3D" id="3.10.580.10">
    <property type="entry name" value="CBS-domain"/>
    <property type="match status" value="1"/>
</dbReference>
<dbReference type="PROSITE" id="PS51371">
    <property type="entry name" value="CBS"/>
    <property type="match status" value="1"/>
</dbReference>
<dbReference type="EMBL" id="VSSQ01097181">
    <property type="protein sequence ID" value="MPN40634.1"/>
    <property type="molecule type" value="Genomic_DNA"/>
</dbReference>
<dbReference type="InterPro" id="IPR046342">
    <property type="entry name" value="CBS_dom_sf"/>
</dbReference>
<evidence type="ECO:0000259" key="1">
    <source>
        <dbReference type="PROSITE" id="PS51371"/>
    </source>
</evidence>
<name>A0A645HWR8_9ZZZZ</name>
<evidence type="ECO:0000313" key="2">
    <source>
        <dbReference type="EMBL" id="MPN40634.1"/>
    </source>
</evidence>
<dbReference type="SUPFAM" id="SSF54631">
    <property type="entry name" value="CBS-domain pair"/>
    <property type="match status" value="1"/>
</dbReference>
<feature type="domain" description="CBS" evidence="1">
    <location>
        <begin position="1"/>
        <end position="60"/>
    </location>
</feature>
<accession>A0A645HWR8</accession>
<proteinExistence type="predicted"/>
<dbReference type="AlphaFoldDB" id="A0A645HWR8"/>